<evidence type="ECO:0008006" key="3">
    <source>
        <dbReference type="Google" id="ProtNLM"/>
    </source>
</evidence>
<dbReference type="InterPro" id="IPR037914">
    <property type="entry name" value="SpoVT-AbrB_sf"/>
</dbReference>
<dbReference type="OrthoDB" id="2896720at2"/>
<dbReference type="EMBL" id="QJJQ01000001">
    <property type="protein sequence ID" value="PXW90486.1"/>
    <property type="molecule type" value="Genomic_DNA"/>
</dbReference>
<evidence type="ECO:0000313" key="2">
    <source>
        <dbReference type="Proteomes" id="UP000247978"/>
    </source>
</evidence>
<dbReference type="AlphaFoldDB" id="A0A2V3WAC9"/>
<protein>
    <recommendedName>
        <fullName evidence="3">SpoVT-AbrB domain-containing protein</fullName>
    </recommendedName>
</protein>
<keyword evidence="2" id="KW-1185">Reference proteome</keyword>
<comment type="caution">
    <text evidence="1">The sequence shown here is derived from an EMBL/GenBank/DDBJ whole genome shotgun (WGS) entry which is preliminary data.</text>
</comment>
<dbReference type="SUPFAM" id="SSF89447">
    <property type="entry name" value="AbrB/MazE/MraZ-like"/>
    <property type="match status" value="1"/>
</dbReference>
<dbReference type="RefSeq" id="WP_110393742.1">
    <property type="nucleotide sequence ID" value="NZ_JBHUHB010000001.1"/>
</dbReference>
<reference evidence="1 2" key="1">
    <citation type="submission" date="2018-05" db="EMBL/GenBank/DDBJ databases">
        <title>Genomic Encyclopedia of Type Strains, Phase IV (KMG-IV): sequencing the most valuable type-strain genomes for metagenomic binning, comparative biology and taxonomic classification.</title>
        <authorList>
            <person name="Goeker M."/>
        </authorList>
    </citation>
    <scope>NUCLEOTIDE SEQUENCE [LARGE SCALE GENOMIC DNA]</scope>
    <source>
        <strain evidence="1 2">DSM 28556</strain>
    </source>
</reference>
<name>A0A2V3WAC9_9BACI</name>
<proteinExistence type="predicted"/>
<sequence length="100" mass="11667">MIPIRKTVKMSSRISFRMPSPWREEMNFIQGNIAKIRIKNNSILINACNQYTTEVSSTIGEGGQIYIPTEVRNHFRLKGIECFKVFIDVVNKYVILRPFE</sequence>
<gene>
    <name evidence="1" type="ORF">DFR56_101398</name>
</gene>
<dbReference type="Proteomes" id="UP000247978">
    <property type="component" value="Unassembled WGS sequence"/>
</dbReference>
<accession>A0A2V3WAC9</accession>
<organism evidence="1 2">
    <name type="scientific">Pseudogracilibacillus auburnensis</name>
    <dbReference type="NCBI Taxonomy" id="1494959"/>
    <lineage>
        <taxon>Bacteria</taxon>
        <taxon>Bacillati</taxon>
        <taxon>Bacillota</taxon>
        <taxon>Bacilli</taxon>
        <taxon>Bacillales</taxon>
        <taxon>Bacillaceae</taxon>
        <taxon>Pseudogracilibacillus</taxon>
    </lineage>
</organism>
<evidence type="ECO:0000313" key="1">
    <source>
        <dbReference type="EMBL" id="PXW90486.1"/>
    </source>
</evidence>